<evidence type="ECO:0000259" key="1">
    <source>
        <dbReference type="Pfam" id="PF14534"/>
    </source>
</evidence>
<dbReference type="InterPro" id="IPR011944">
    <property type="entry name" value="Steroid_delta5-4_isomerase"/>
</dbReference>
<dbReference type="SUPFAM" id="SSF54427">
    <property type="entry name" value="NTF2-like"/>
    <property type="match status" value="1"/>
</dbReference>
<gene>
    <name evidence="2" type="ORF">SAMN06297144_1453</name>
</gene>
<dbReference type="Proteomes" id="UP000219494">
    <property type="component" value="Unassembled WGS sequence"/>
</dbReference>
<reference evidence="2 3" key="1">
    <citation type="submission" date="2017-07" db="EMBL/GenBank/DDBJ databases">
        <authorList>
            <person name="Sun Z.S."/>
            <person name="Albrecht U."/>
            <person name="Echele G."/>
            <person name="Lee C.C."/>
        </authorList>
    </citation>
    <scope>NUCLEOTIDE SEQUENCE [LARGE SCALE GENOMIC DNA]</scope>
    <source>
        <strain evidence="2 3">CGMCC 1.12672</strain>
    </source>
</reference>
<accession>A0A285QM88</accession>
<keyword evidence="3" id="KW-1185">Reference proteome</keyword>
<organism evidence="2 3">
    <name type="scientific">Sphingomonas guangdongensis</name>
    <dbReference type="NCBI Taxonomy" id="1141890"/>
    <lineage>
        <taxon>Bacteria</taxon>
        <taxon>Pseudomonadati</taxon>
        <taxon>Pseudomonadota</taxon>
        <taxon>Alphaproteobacteria</taxon>
        <taxon>Sphingomonadales</taxon>
        <taxon>Sphingomonadaceae</taxon>
        <taxon>Sphingomonas</taxon>
    </lineage>
</organism>
<protein>
    <recommendedName>
        <fullName evidence="1">DUF4440 domain-containing protein</fullName>
    </recommendedName>
</protein>
<dbReference type="RefSeq" id="WP_097063217.1">
    <property type="nucleotide sequence ID" value="NZ_OBMI01000001.1"/>
</dbReference>
<evidence type="ECO:0000313" key="3">
    <source>
        <dbReference type="Proteomes" id="UP000219494"/>
    </source>
</evidence>
<proteinExistence type="predicted"/>
<name>A0A285QM88_9SPHN</name>
<sequence length="172" mass="18582">MILCFALAALIGAPAPRPQQSTAPMAESRAADETAIKRLGSAWQAAWNARDAAGLAAIMDPQIVFVSVLGPDTPGFGRGGREAFRAAHAAVLASPMFAESRWVTRDVTVVRWLTPDVAVAHVVWETTGDRVRHLAPGTPRRRLFTWVVQRQAGEWRVTASQNTEAPPPLPGR</sequence>
<feature type="domain" description="DUF4440" evidence="1">
    <location>
        <begin position="36"/>
        <end position="157"/>
    </location>
</feature>
<dbReference type="OrthoDB" id="122531at2"/>
<dbReference type="AlphaFoldDB" id="A0A285QM88"/>
<dbReference type="Pfam" id="PF14534">
    <property type="entry name" value="DUF4440"/>
    <property type="match status" value="1"/>
</dbReference>
<dbReference type="NCBIfam" id="TIGR02246">
    <property type="entry name" value="SgcJ/EcaC family oxidoreductase"/>
    <property type="match status" value="1"/>
</dbReference>
<dbReference type="InterPro" id="IPR032710">
    <property type="entry name" value="NTF2-like_dom_sf"/>
</dbReference>
<dbReference type="Gene3D" id="3.10.450.50">
    <property type="match status" value="1"/>
</dbReference>
<dbReference type="EMBL" id="OBMI01000001">
    <property type="protein sequence ID" value="SOB81202.1"/>
    <property type="molecule type" value="Genomic_DNA"/>
</dbReference>
<dbReference type="InterPro" id="IPR027843">
    <property type="entry name" value="DUF4440"/>
</dbReference>
<evidence type="ECO:0000313" key="2">
    <source>
        <dbReference type="EMBL" id="SOB81202.1"/>
    </source>
</evidence>